<evidence type="ECO:0000313" key="9">
    <source>
        <dbReference type="EMBL" id="QAA95264.1"/>
    </source>
</evidence>
<sequence>MQVSRPRLAFYGDDFTGATDTLATLAGAGQNALLFLRVPDDAQLASAGALDCVGIAGAARSMSAAEQQSEMTSIGAFMARLGAAVNHYKVCSTFDSSPDIGSIGRAVGILRDSLQANFLPFVGGQPNLGRYCVFGHLFAAFQTGGPVFRLDRHPTMSRHPVTPMREADLRLHLAQQGLPGMESVAYTHYDLPADELDALVDSCIEAAPDGVLFDVGHASHLPVIGRQIWLRAGQGPVLAVGASSVAQALLAHWDTPDVIAARPNAAAALQAESAAVRGPVFVLSGSMSPVTARQIDAAVSYERIAIDVDALVSNQLTVLEPLLARISDSLGRGRHVLAYTARGEAGERQHGIAPATLARACGHFLARVLKQSEVGRVGVAGGDTSSYAMQALDVWGLSYLRQIEPGIALCRTHADNAALAGVEIMLKGGQMGSDQAFERLIAS</sequence>
<comment type="similarity">
    <text evidence="1">Belongs to the four-carbon acid sugar kinase family.</text>
</comment>
<dbReference type="GO" id="GO:0016301">
    <property type="term" value="F:kinase activity"/>
    <property type="evidence" value="ECO:0007669"/>
    <property type="project" value="UniProtKB-KW"/>
</dbReference>
<keyword evidence="3" id="KW-0547">Nucleotide-binding</keyword>
<feature type="domain" description="Four-carbon acid sugar kinase nucleotide binding" evidence="8">
    <location>
        <begin position="282"/>
        <end position="437"/>
    </location>
</feature>
<dbReference type="AlphaFoldDB" id="A0A410GG44"/>
<dbReference type="InterPro" id="IPR037051">
    <property type="entry name" value="4-carb_acid_sugar_kinase_N_sf"/>
</dbReference>
<dbReference type="SUPFAM" id="SSF142764">
    <property type="entry name" value="YgbK-like"/>
    <property type="match status" value="1"/>
</dbReference>
<dbReference type="Gene3D" id="3.40.50.10840">
    <property type="entry name" value="Putative sugar-binding, N-terminal domain"/>
    <property type="match status" value="1"/>
</dbReference>
<keyword evidence="4" id="KW-0418">Kinase</keyword>
<dbReference type="Pfam" id="PF07005">
    <property type="entry name" value="SBD_N"/>
    <property type="match status" value="1"/>
</dbReference>
<reference evidence="9 10" key="1">
    <citation type="submission" date="2017-08" db="EMBL/GenBank/DDBJ databases">
        <authorList>
            <person name="Park S.-J."/>
            <person name="Kim H."/>
        </authorList>
    </citation>
    <scope>NUCLEOTIDE SEQUENCE [LARGE SCALE GENOMIC DNA]</scope>
    <source>
        <strain evidence="10">ye3</strain>
    </source>
</reference>
<dbReference type="Pfam" id="PF17042">
    <property type="entry name" value="NBD_C"/>
    <property type="match status" value="1"/>
</dbReference>
<dbReference type="InterPro" id="IPR031475">
    <property type="entry name" value="NBD_C"/>
</dbReference>
<dbReference type="EMBL" id="CP022987">
    <property type="protein sequence ID" value="QAA95264.1"/>
    <property type="molecule type" value="Genomic_DNA"/>
</dbReference>
<proteinExistence type="inferred from homology"/>
<evidence type="ECO:0008006" key="11">
    <source>
        <dbReference type="Google" id="ProtNLM"/>
    </source>
</evidence>
<evidence type="ECO:0000256" key="3">
    <source>
        <dbReference type="ARBA" id="ARBA00022741"/>
    </source>
</evidence>
<evidence type="ECO:0000256" key="2">
    <source>
        <dbReference type="ARBA" id="ARBA00022679"/>
    </source>
</evidence>
<evidence type="ECO:0000256" key="6">
    <source>
        <dbReference type="ARBA" id="ARBA00023277"/>
    </source>
</evidence>
<keyword evidence="5" id="KW-0067">ATP-binding</keyword>
<keyword evidence="10" id="KW-1185">Reference proteome</keyword>
<dbReference type="InterPro" id="IPR010737">
    <property type="entry name" value="4-carb_acid_sugar_kinase_N"/>
</dbReference>
<dbReference type="GO" id="GO:0005524">
    <property type="term" value="F:ATP binding"/>
    <property type="evidence" value="ECO:0007669"/>
    <property type="project" value="UniProtKB-KW"/>
</dbReference>
<organism evidence="9 10">
    <name type="scientific">Pollutimonas thiosulfatoxidans</name>
    <dbReference type="NCBI Taxonomy" id="2028345"/>
    <lineage>
        <taxon>Bacteria</taxon>
        <taxon>Pseudomonadati</taxon>
        <taxon>Pseudomonadota</taxon>
        <taxon>Betaproteobacteria</taxon>
        <taxon>Burkholderiales</taxon>
        <taxon>Alcaligenaceae</taxon>
        <taxon>Pollutimonas</taxon>
    </lineage>
</organism>
<evidence type="ECO:0000256" key="1">
    <source>
        <dbReference type="ARBA" id="ARBA00005715"/>
    </source>
</evidence>
<dbReference type="RefSeq" id="WP_128356258.1">
    <property type="nucleotide sequence ID" value="NZ_CP022987.1"/>
</dbReference>
<keyword evidence="2" id="KW-0808">Transferase</keyword>
<dbReference type="InterPro" id="IPR042213">
    <property type="entry name" value="NBD_C_sf"/>
</dbReference>
<evidence type="ECO:0000256" key="4">
    <source>
        <dbReference type="ARBA" id="ARBA00022777"/>
    </source>
</evidence>
<dbReference type="KEGG" id="pus:CKA81_16390"/>
<protein>
    <recommendedName>
        <fullName evidence="11">Four-carbon acid sugar kinase family protein</fullName>
    </recommendedName>
</protein>
<name>A0A410GG44_9BURK</name>
<evidence type="ECO:0000259" key="8">
    <source>
        <dbReference type="Pfam" id="PF17042"/>
    </source>
</evidence>
<evidence type="ECO:0000256" key="5">
    <source>
        <dbReference type="ARBA" id="ARBA00022840"/>
    </source>
</evidence>
<dbReference type="OrthoDB" id="191465at2"/>
<keyword evidence="6" id="KW-0119">Carbohydrate metabolism</keyword>
<gene>
    <name evidence="9" type="ORF">CKA81_16390</name>
</gene>
<evidence type="ECO:0000259" key="7">
    <source>
        <dbReference type="Pfam" id="PF07005"/>
    </source>
</evidence>
<evidence type="ECO:0000313" key="10">
    <source>
        <dbReference type="Proteomes" id="UP000283474"/>
    </source>
</evidence>
<feature type="domain" description="Four-carbon acid sugar kinase N-terminal" evidence="7">
    <location>
        <begin position="8"/>
        <end position="249"/>
    </location>
</feature>
<dbReference type="Proteomes" id="UP000283474">
    <property type="component" value="Chromosome"/>
</dbReference>
<dbReference type="Gene3D" id="3.40.980.20">
    <property type="entry name" value="Four-carbon acid sugar kinase, nucleotide binding domain"/>
    <property type="match status" value="1"/>
</dbReference>
<accession>A0A410GG44</accession>